<dbReference type="STRING" id="1480694.DC28_09900"/>
<keyword evidence="5 6" id="KW-0949">S-adenosyl-L-methionine</keyword>
<dbReference type="SUPFAM" id="SSF53790">
    <property type="entry name" value="Tetrapyrrole methylase"/>
    <property type="match status" value="1"/>
</dbReference>
<dbReference type="PIRSF" id="PIRSF005917">
    <property type="entry name" value="MTase_YraL"/>
    <property type="match status" value="1"/>
</dbReference>
<evidence type="ECO:0000256" key="2">
    <source>
        <dbReference type="ARBA" id="ARBA00022552"/>
    </source>
</evidence>
<dbReference type="Proteomes" id="UP000029692">
    <property type="component" value="Unassembled WGS sequence"/>
</dbReference>
<keyword evidence="1 6" id="KW-0963">Cytoplasm</keyword>
<gene>
    <name evidence="6" type="primary">rsmI</name>
    <name evidence="8" type="ORF">DC28_09900</name>
</gene>
<comment type="subcellular location">
    <subcellularLocation>
        <location evidence="6">Cytoplasm</location>
    </subcellularLocation>
</comment>
<dbReference type="InterPro" id="IPR018063">
    <property type="entry name" value="SAM_MeTrfase_RsmI_CS"/>
</dbReference>
<dbReference type="PANTHER" id="PTHR46111">
    <property type="entry name" value="RIBOSOMAL RNA SMALL SUBUNIT METHYLTRANSFERASE I"/>
    <property type="match status" value="1"/>
</dbReference>
<name>A0A098QUQ1_9SPIO</name>
<reference evidence="8 9" key="1">
    <citation type="submission" date="2014-05" db="EMBL/GenBank/DDBJ databases">
        <title>De novo Genome Sequence of Spirocheata sp.</title>
        <authorList>
            <person name="Shivani Y."/>
            <person name="Subhash Y."/>
            <person name="Tushar L."/>
            <person name="Sasikala C."/>
            <person name="Ramana C.V."/>
        </authorList>
    </citation>
    <scope>NUCLEOTIDE SEQUENCE [LARGE SCALE GENOMIC DNA]</scope>
    <source>
        <strain evidence="8 9">JC230</strain>
    </source>
</reference>
<dbReference type="HAMAP" id="MF_01877">
    <property type="entry name" value="16SrRNA_methyltr_I"/>
    <property type="match status" value="1"/>
</dbReference>
<dbReference type="Gene3D" id="3.40.1010.10">
    <property type="entry name" value="Cobalt-precorrin-4 Transmethylase, Domain 1"/>
    <property type="match status" value="1"/>
</dbReference>
<evidence type="ECO:0000259" key="7">
    <source>
        <dbReference type="Pfam" id="PF00590"/>
    </source>
</evidence>
<dbReference type="RefSeq" id="WP_037548335.1">
    <property type="nucleotide sequence ID" value="NZ_JNUP01000065.1"/>
</dbReference>
<dbReference type="EMBL" id="JNUP01000065">
    <property type="protein sequence ID" value="KGE71585.1"/>
    <property type="molecule type" value="Genomic_DNA"/>
</dbReference>
<dbReference type="Pfam" id="PF00590">
    <property type="entry name" value="TP_methylase"/>
    <property type="match status" value="1"/>
</dbReference>
<dbReference type="EC" id="2.1.1.198" evidence="6"/>
<dbReference type="Gene3D" id="3.30.950.10">
    <property type="entry name" value="Methyltransferase, Cobalt-precorrin-4 Transmethylase, Domain 2"/>
    <property type="match status" value="1"/>
</dbReference>
<accession>A0A098QUQ1</accession>
<sequence length="234" mass="25327">MAQLFIVGTPIGNLGDITIRALEVLRSVDIIAAEDTRHSLRLLNHYTISKPMISCHGHNEDRSAQRIIQELEQGRSIAYVSDAGTPGISDPGTVLVRRVRQAGFPVVPIPGASALTSIASVSGFSGRRLIFDGFLSPKAGRRKKQLQELLNTGDNCIIYESPFRIVKLLGDLADLDPERPVVIGRELTKSFEEILGATAREAFEDFASRSTIKGEFALVISGSSPSVEDGNENA</sequence>
<dbReference type="GO" id="GO:0070677">
    <property type="term" value="F:rRNA (cytosine-2'-O-)-methyltransferase activity"/>
    <property type="evidence" value="ECO:0007669"/>
    <property type="project" value="UniProtKB-UniRule"/>
</dbReference>
<protein>
    <recommendedName>
        <fullName evidence="6">Ribosomal RNA small subunit methyltransferase I</fullName>
        <ecNumber evidence="6">2.1.1.198</ecNumber>
    </recommendedName>
    <alternativeName>
        <fullName evidence="6">16S rRNA 2'-O-ribose C1402 methyltransferase</fullName>
    </alternativeName>
    <alternativeName>
        <fullName evidence="6">rRNA (cytidine-2'-O-)-methyltransferase RsmI</fullName>
    </alternativeName>
</protein>
<evidence type="ECO:0000313" key="9">
    <source>
        <dbReference type="Proteomes" id="UP000029692"/>
    </source>
</evidence>
<keyword evidence="2 6" id="KW-0698">rRNA processing</keyword>
<evidence type="ECO:0000256" key="4">
    <source>
        <dbReference type="ARBA" id="ARBA00022679"/>
    </source>
</evidence>
<dbReference type="AlphaFoldDB" id="A0A098QUQ1"/>
<dbReference type="InterPro" id="IPR008189">
    <property type="entry name" value="rRNA_ssu_MeTfrase_I"/>
</dbReference>
<evidence type="ECO:0000313" key="8">
    <source>
        <dbReference type="EMBL" id="KGE71585.1"/>
    </source>
</evidence>
<dbReference type="CDD" id="cd11648">
    <property type="entry name" value="RsmI"/>
    <property type="match status" value="1"/>
</dbReference>
<comment type="catalytic activity">
    <reaction evidence="6">
        <text>cytidine(1402) in 16S rRNA + S-adenosyl-L-methionine = 2'-O-methylcytidine(1402) in 16S rRNA + S-adenosyl-L-homocysteine + H(+)</text>
        <dbReference type="Rhea" id="RHEA:42924"/>
        <dbReference type="Rhea" id="RHEA-COMP:10285"/>
        <dbReference type="Rhea" id="RHEA-COMP:10286"/>
        <dbReference type="ChEBI" id="CHEBI:15378"/>
        <dbReference type="ChEBI" id="CHEBI:57856"/>
        <dbReference type="ChEBI" id="CHEBI:59789"/>
        <dbReference type="ChEBI" id="CHEBI:74495"/>
        <dbReference type="ChEBI" id="CHEBI:82748"/>
        <dbReference type="EC" id="2.1.1.198"/>
    </reaction>
</comment>
<evidence type="ECO:0000256" key="5">
    <source>
        <dbReference type="ARBA" id="ARBA00022691"/>
    </source>
</evidence>
<keyword evidence="3 6" id="KW-0489">Methyltransferase</keyword>
<dbReference type="NCBIfam" id="TIGR00096">
    <property type="entry name" value="16S rRNA (cytidine(1402)-2'-O)-methyltransferase"/>
    <property type="match status" value="1"/>
</dbReference>
<comment type="caution">
    <text evidence="8">The sequence shown here is derived from an EMBL/GenBank/DDBJ whole genome shotgun (WGS) entry which is preliminary data.</text>
</comment>
<dbReference type="InterPro" id="IPR014776">
    <property type="entry name" value="4pyrrole_Mease_sub2"/>
</dbReference>
<dbReference type="FunFam" id="3.40.1010.10:FF:000007">
    <property type="entry name" value="Ribosomal RNA small subunit methyltransferase I"/>
    <property type="match status" value="1"/>
</dbReference>
<keyword evidence="9" id="KW-1185">Reference proteome</keyword>
<dbReference type="PANTHER" id="PTHR46111:SF1">
    <property type="entry name" value="RIBOSOMAL RNA SMALL SUBUNIT METHYLTRANSFERASE I"/>
    <property type="match status" value="1"/>
</dbReference>
<dbReference type="GO" id="GO:0005737">
    <property type="term" value="C:cytoplasm"/>
    <property type="evidence" value="ECO:0007669"/>
    <property type="project" value="UniProtKB-SubCell"/>
</dbReference>
<comment type="similarity">
    <text evidence="6">Belongs to the methyltransferase superfamily. RsmI family.</text>
</comment>
<dbReference type="InterPro" id="IPR014777">
    <property type="entry name" value="4pyrrole_Mease_sub1"/>
</dbReference>
<dbReference type="eggNOG" id="COG0313">
    <property type="taxonomic scope" value="Bacteria"/>
</dbReference>
<evidence type="ECO:0000256" key="3">
    <source>
        <dbReference type="ARBA" id="ARBA00022603"/>
    </source>
</evidence>
<dbReference type="InterPro" id="IPR035996">
    <property type="entry name" value="4pyrrol_Methylase_sf"/>
</dbReference>
<evidence type="ECO:0000256" key="1">
    <source>
        <dbReference type="ARBA" id="ARBA00022490"/>
    </source>
</evidence>
<feature type="domain" description="Tetrapyrrole methylase" evidence="7">
    <location>
        <begin position="4"/>
        <end position="201"/>
    </location>
</feature>
<organism evidence="8 9">
    <name type="scientific">Spirochaeta lutea</name>
    <dbReference type="NCBI Taxonomy" id="1480694"/>
    <lineage>
        <taxon>Bacteria</taxon>
        <taxon>Pseudomonadati</taxon>
        <taxon>Spirochaetota</taxon>
        <taxon>Spirochaetia</taxon>
        <taxon>Spirochaetales</taxon>
        <taxon>Spirochaetaceae</taxon>
        <taxon>Spirochaeta</taxon>
    </lineage>
</organism>
<dbReference type="OrthoDB" id="9809084at2"/>
<dbReference type="PROSITE" id="PS01296">
    <property type="entry name" value="RSMI"/>
    <property type="match status" value="1"/>
</dbReference>
<comment type="function">
    <text evidence="6">Catalyzes the 2'-O-methylation of the ribose of cytidine 1402 (C1402) in 16S rRNA.</text>
</comment>
<dbReference type="InterPro" id="IPR000878">
    <property type="entry name" value="4pyrrol_Mease"/>
</dbReference>
<proteinExistence type="inferred from homology"/>
<keyword evidence="4 6" id="KW-0808">Transferase</keyword>
<evidence type="ECO:0000256" key="6">
    <source>
        <dbReference type="HAMAP-Rule" id="MF_01877"/>
    </source>
</evidence>